<evidence type="ECO:0000256" key="11">
    <source>
        <dbReference type="RuleBase" id="RU367023"/>
    </source>
</evidence>
<comment type="caution">
    <text evidence="11">Lacks conserved residue(s) required for the propagation of feature annotation.</text>
</comment>
<keyword evidence="13" id="KW-1185">Reference proteome</keyword>
<keyword evidence="5 11" id="KW-0812">Transmembrane</keyword>
<evidence type="ECO:0000256" key="4">
    <source>
        <dbReference type="ARBA" id="ARBA00022679"/>
    </source>
</evidence>
<evidence type="ECO:0000256" key="1">
    <source>
        <dbReference type="ARBA" id="ARBA00004477"/>
    </source>
</evidence>
<evidence type="ECO:0000313" key="12">
    <source>
        <dbReference type="EMBL" id="KAF0302551.1"/>
    </source>
</evidence>
<evidence type="ECO:0000256" key="2">
    <source>
        <dbReference type="ARBA" id="ARBA00005420"/>
    </source>
</evidence>
<keyword evidence="10 12" id="KW-0012">Acyltransferase</keyword>
<name>A0A6A4WKY9_AMPAM</name>
<keyword evidence="7 11" id="KW-1133">Transmembrane helix</keyword>
<protein>
    <recommendedName>
        <fullName evidence="11">Acyltransferase</fullName>
        <ecNumber evidence="11">2.3.1.-</ecNumber>
    </recommendedName>
</protein>
<keyword evidence="6 11" id="KW-0256">Endoplasmic reticulum</keyword>
<evidence type="ECO:0000256" key="10">
    <source>
        <dbReference type="ARBA" id="ARBA00023315"/>
    </source>
</evidence>
<sequence>MKVLGVQFAPWRIPMRRRLQTFAVGFWICTFVFMGLGGLFLLTYLFLFTRFWWISAAYCAWFWYDKDICNRGGRPWQWVRRWTLWRHFRDYFPIDIVKTCELSPDKNYLLGSHPHGILCAGAFCNFCTEGNDFSERFPGITPHMLTLEGNYSQPFYREFFMTSGGVAATRRSMDYLLSLPTKGHMLILVVGGAPEALMARPGVSQVYINRRKGFIKIALRNGVSLVPVFHFGETDIYNQVWNPEGSWLRWLQETMMSYIGLAPVLFLGRGFLQYSFGLLPHRRRITTVVGRPLEVERRPNPTQEEIDDLHRRYKDALKELYDENRHKYALDPTVELEFK</sequence>
<comment type="similarity">
    <text evidence="2 11">Belongs to the diacylglycerol acyltransferase family.</text>
</comment>
<proteinExistence type="inferred from homology"/>
<dbReference type="GO" id="GO:0005789">
    <property type="term" value="C:endoplasmic reticulum membrane"/>
    <property type="evidence" value="ECO:0007669"/>
    <property type="project" value="UniProtKB-SubCell"/>
</dbReference>
<keyword evidence="3" id="KW-0444">Lipid biosynthesis</keyword>
<dbReference type="Pfam" id="PF03982">
    <property type="entry name" value="DAGAT"/>
    <property type="match status" value="1"/>
</dbReference>
<keyword evidence="4 11" id="KW-0808">Transferase</keyword>
<gene>
    <name evidence="12" type="primary">mogat2-a</name>
    <name evidence="12" type="ORF">FJT64_025359</name>
</gene>
<evidence type="ECO:0000256" key="7">
    <source>
        <dbReference type="ARBA" id="ARBA00022989"/>
    </source>
</evidence>
<dbReference type="EC" id="2.3.1.-" evidence="11"/>
<evidence type="ECO:0000256" key="3">
    <source>
        <dbReference type="ARBA" id="ARBA00022516"/>
    </source>
</evidence>
<comment type="caution">
    <text evidence="12">The sequence shown here is derived from an EMBL/GenBank/DDBJ whole genome shotgun (WGS) entry which is preliminary data.</text>
</comment>
<keyword evidence="9 11" id="KW-0472">Membrane</keyword>
<dbReference type="OrthoDB" id="264532at2759"/>
<feature type="transmembrane region" description="Helical" evidence="11">
    <location>
        <begin position="21"/>
        <end position="41"/>
    </location>
</feature>
<dbReference type="PANTHER" id="PTHR12317">
    <property type="entry name" value="DIACYLGLYCEROL O-ACYLTRANSFERASE"/>
    <property type="match status" value="1"/>
</dbReference>
<organism evidence="12 13">
    <name type="scientific">Amphibalanus amphitrite</name>
    <name type="common">Striped barnacle</name>
    <name type="synonym">Balanus amphitrite</name>
    <dbReference type="NCBI Taxonomy" id="1232801"/>
    <lineage>
        <taxon>Eukaryota</taxon>
        <taxon>Metazoa</taxon>
        <taxon>Ecdysozoa</taxon>
        <taxon>Arthropoda</taxon>
        <taxon>Crustacea</taxon>
        <taxon>Multicrustacea</taxon>
        <taxon>Cirripedia</taxon>
        <taxon>Thoracica</taxon>
        <taxon>Thoracicalcarea</taxon>
        <taxon>Balanomorpha</taxon>
        <taxon>Balanoidea</taxon>
        <taxon>Balanidae</taxon>
        <taxon>Amphibalaninae</taxon>
        <taxon>Amphibalanus</taxon>
    </lineage>
</organism>
<dbReference type="GO" id="GO:0004144">
    <property type="term" value="F:diacylglycerol O-acyltransferase activity"/>
    <property type="evidence" value="ECO:0007669"/>
    <property type="project" value="TreeGrafter"/>
</dbReference>
<evidence type="ECO:0000256" key="9">
    <source>
        <dbReference type="ARBA" id="ARBA00023136"/>
    </source>
</evidence>
<accession>A0A6A4WKY9</accession>
<comment type="subcellular location">
    <subcellularLocation>
        <location evidence="1 11">Endoplasmic reticulum membrane</location>
        <topology evidence="1 11">Multi-pass membrane protein</topology>
    </subcellularLocation>
</comment>
<keyword evidence="8" id="KW-0443">Lipid metabolism</keyword>
<evidence type="ECO:0000256" key="5">
    <source>
        <dbReference type="ARBA" id="ARBA00022692"/>
    </source>
</evidence>
<evidence type="ECO:0000256" key="8">
    <source>
        <dbReference type="ARBA" id="ARBA00023098"/>
    </source>
</evidence>
<dbReference type="AlphaFoldDB" id="A0A6A4WKY9"/>
<dbReference type="PANTHER" id="PTHR12317:SF79">
    <property type="entry name" value="ACYLTRANSFERASE"/>
    <property type="match status" value="1"/>
</dbReference>
<dbReference type="CDD" id="cd07987">
    <property type="entry name" value="LPLAT_MGAT-like"/>
    <property type="match status" value="1"/>
</dbReference>
<dbReference type="InterPro" id="IPR007130">
    <property type="entry name" value="DAGAT"/>
</dbReference>
<dbReference type="GO" id="GO:0019432">
    <property type="term" value="P:triglyceride biosynthetic process"/>
    <property type="evidence" value="ECO:0007669"/>
    <property type="project" value="TreeGrafter"/>
</dbReference>
<reference evidence="12 13" key="1">
    <citation type="submission" date="2019-07" db="EMBL/GenBank/DDBJ databases">
        <title>Draft genome assembly of a fouling barnacle, Amphibalanus amphitrite (Darwin, 1854): The first reference genome for Thecostraca.</title>
        <authorList>
            <person name="Kim W."/>
        </authorList>
    </citation>
    <scope>NUCLEOTIDE SEQUENCE [LARGE SCALE GENOMIC DNA]</scope>
    <source>
        <strain evidence="12">SNU_AA5</strain>
        <tissue evidence="12">Soma without cirri and trophi</tissue>
    </source>
</reference>
<evidence type="ECO:0000313" key="13">
    <source>
        <dbReference type="Proteomes" id="UP000440578"/>
    </source>
</evidence>
<evidence type="ECO:0000256" key="6">
    <source>
        <dbReference type="ARBA" id="ARBA00022824"/>
    </source>
</evidence>
<dbReference type="EMBL" id="VIIS01001049">
    <property type="protein sequence ID" value="KAF0302551.1"/>
    <property type="molecule type" value="Genomic_DNA"/>
</dbReference>
<dbReference type="Proteomes" id="UP000440578">
    <property type="component" value="Unassembled WGS sequence"/>
</dbReference>